<feature type="domain" description="EGF-like" evidence="11">
    <location>
        <begin position="300"/>
        <end position="333"/>
    </location>
</feature>
<gene>
    <name evidence="12" type="ORF">LY90DRAFT_503190</name>
</gene>
<dbReference type="GO" id="GO:0007214">
    <property type="term" value="P:gamma-aminobutyric acid signaling pathway"/>
    <property type="evidence" value="ECO:0007669"/>
    <property type="project" value="TreeGrafter"/>
</dbReference>
<dbReference type="Proteomes" id="UP000193920">
    <property type="component" value="Unassembled WGS sequence"/>
</dbReference>
<evidence type="ECO:0000256" key="9">
    <source>
        <dbReference type="PROSITE-ProRule" id="PRU00076"/>
    </source>
</evidence>
<dbReference type="InterPro" id="IPR002455">
    <property type="entry name" value="GPCR3_GABA-B"/>
</dbReference>
<evidence type="ECO:0000259" key="11">
    <source>
        <dbReference type="PROSITE" id="PS50026"/>
    </source>
</evidence>
<dbReference type="OrthoDB" id="10045365at2759"/>
<dbReference type="InterPro" id="IPR000742">
    <property type="entry name" value="EGF"/>
</dbReference>
<proteinExistence type="predicted"/>
<dbReference type="EMBL" id="MCOG01000034">
    <property type="protein sequence ID" value="ORY73334.1"/>
    <property type="molecule type" value="Genomic_DNA"/>
</dbReference>
<keyword evidence="6" id="KW-0675">Receptor</keyword>
<evidence type="ECO:0000256" key="4">
    <source>
        <dbReference type="ARBA" id="ARBA00023040"/>
    </source>
</evidence>
<feature type="disulfide bond" evidence="9">
    <location>
        <begin position="304"/>
        <end position="314"/>
    </location>
</feature>
<evidence type="ECO:0000256" key="10">
    <source>
        <dbReference type="SAM" id="Phobius"/>
    </source>
</evidence>
<keyword evidence="8" id="KW-0807">Transducer</keyword>
<reference evidence="12 13" key="1">
    <citation type="submission" date="2016-08" db="EMBL/GenBank/DDBJ databases">
        <title>A Parts List for Fungal Cellulosomes Revealed by Comparative Genomics.</title>
        <authorList>
            <consortium name="DOE Joint Genome Institute"/>
            <person name="Haitjema C.H."/>
            <person name="Gilmore S.P."/>
            <person name="Henske J.K."/>
            <person name="Solomon K.V."/>
            <person name="De Groot R."/>
            <person name="Kuo A."/>
            <person name="Mondo S.J."/>
            <person name="Salamov A.A."/>
            <person name="Labutti K."/>
            <person name="Zhao Z."/>
            <person name="Chiniquy J."/>
            <person name="Barry K."/>
            <person name="Brewer H.M."/>
            <person name="Purvine S.O."/>
            <person name="Wright A.T."/>
            <person name="Boxma B."/>
            <person name="Van Alen T."/>
            <person name="Hackstein J.H."/>
            <person name="Baker S.E."/>
            <person name="Grigoriev I.V."/>
            <person name="O'Malley M.A."/>
        </authorList>
    </citation>
    <scope>NUCLEOTIDE SEQUENCE [LARGE SCALE GENOMIC DNA]</scope>
    <source>
        <strain evidence="12 13">G1</strain>
    </source>
</reference>
<keyword evidence="3 10" id="KW-1133">Transmembrane helix</keyword>
<dbReference type="Gene3D" id="2.10.25.10">
    <property type="entry name" value="Laminin"/>
    <property type="match status" value="1"/>
</dbReference>
<evidence type="ECO:0000313" key="13">
    <source>
        <dbReference type="Proteomes" id="UP000193920"/>
    </source>
</evidence>
<organism evidence="12 13">
    <name type="scientific">Neocallimastix californiae</name>
    <dbReference type="NCBI Taxonomy" id="1754190"/>
    <lineage>
        <taxon>Eukaryota</taxon>
        <taxon>Fungi</taxon>
        <taxon>Fungi incertae sedis</taxon>
        <taxon>Chytridiomycota</taxon>
        <taxon>Chytridiomycota incertae sedis</taxon>
        <taxon>Neocallimastigomycetes</taxon>
        <taxon>Neocallimastigales</taxon>
        <taxon>Neocallimastigaceae</taxon>
        <taxon>Neocallimastix</taxon>
    </lineage>
</organism>
<keyword evidence="2 10" id="KW-0812">Transmembrane</keyword>
<accession>A0A1Y2EPX3</accession>
<comment type="subcellular location">
    <subcellularLocation>
        <location evidence="1">Membrane</location>
        <topology evidence="1">Multi-pass membrane protein</topology>
    </subcellularLocation>
</comment>
<evidence type="ECO:0000313" key="12">
    <source>
        <dbReference type="EMBL" id="ORY73334.1"/>
    </source>
</evidence>
<dbReference type="PANTHER" id="PTHR10519:SF20">
    <property type="entry name" value="G-PROTEIN COUPLED RECEPTOR 156-RELATED"/>
    <property type="match status" value="1"/>
</dbReference>
<evidence type="ECO:0000256" key="2">
    <source>
        <dbReference type="ARBA" id="ARBA00022692"/>
    </source>
</evidence>
<dbReference type="PANTHER" id="PTHR10519">
    <property type="entry name" value="GABA-B RECEPTOR"/>
    <property type="match status" value="1"/>
</dbReference>
<feature type="transmembrane region" description="Helical" evidence="10">
    <location>
        <begin position="411"/>
        <end position="434"/>
    </location>
</feature>
<keyword evidence="7" id="KW-0325">Glycoprotein</keyword>
<feature type="transmembrane region" description="Helical" evidence="10">
    <location>
        <begin position="346"/>
        <end position="366"/>
    </location>
</feature>
<dbReference type="InterPro" id="IPR017978">
    <property type="entry name" value="GPCR_3_C"/>
</dbReference>
<name>A0A1Y2EPX3_9FUNG</name>
<keyword evidence="5 10" id="KW-0472">Membrane</keyword>
<dbReference type="PROSITE" id="PS50026">
    <property type="entry name" value="EGF_3"/>
    <property type="match status" value="1"/>
</dbReference>
<protein>
    <recommendedName>
        <fullName evidence="11">EGF-like domain-containing protein</fullName>
    </recommendedName>
</protein>
<feature type="transmembrane region" description="Helical" evidence="10">
    <location>
        <begin position="378"/>
        <end position="399"/>
    </location>
</feature>
<evidence type="ECO:0000256" key="3">
    <source>
        <dbReference type="ARBA" id="ARBA00022989"/>
    </source>
</evidence>
<dbReference type="GO" id="GO:0004965">
    <property type="term" value="F:G protein-coupled GABA receptor activity"/>
    <property type="evidence" value="ECO:0007669"/>
    <property type="project" value="InterPro"/>
</dbReference>
<evidence type="ECO:0000256" key="6">
    <source>
        <dbReference type="ARBA" id="ARBA00023170"/>
    </source>
</evidence>
<evidence type="ECO:0000256" key="8">
    <source>
        <dbReference type="ARBA" id="ARBA00023224"/>
    </source>
</evidence>
<keyword evidence="4" id="KW-0297">G-protein coupled receptor</keyword>
<dbReference type="GO" id="GO:0038039">
    <property type="term" value="C:G protein-coupled receptor heterodimeric complex"/>
    <property type="evidence" value="ECO:0007669"/>
    <property type="project" value="TreeGrafter"/>
</dbReference>
<evidence type="ECO:0000256" key="5">
    <source>
        <dbReference type="ARBA" id="ARBA00023136"/>
    </source>
</evidence>
<comment type="caution">
    <text evidence="9">Lacks conserved residue(s) required for the propagation of feature annotation.</text>
</comment>
<sequence>MGTNIREGKLEILNSNVTNSYFEKGFLYYTNIWETKGIHILNSMYFANNTSKKGTFLYFDDVVGGDIPIISINKGKFINNTALSYGGIFYSNARKDTYINEYIIFSNCTFENNNALLGKISYIYDDEHGANFNNTDPNALEKLKSDNNNFVSNPTRIIFDNYNITDTIVIHSGDNIDQEYSCSIYDDYENKFEINGDIGEAILDDLVMYELSLKGKYDDSLKSKIYGTSKSYCYNNSCKFKNIRVVGEPGDYLLELKIVSYGQFHEFKQNSISMNVKIIECDEEGYINQDIEGINIKSCYYPTCNPNCVNNGKCINVNVCDCSKTYFKGNTCSERYKQERYRYIDVFFKVSSAIIIIITLIVVIGLHHFRNYENIKAASYDFLNIILVGTIINCVYVILLSKEDYRKIDCIIIYLIKNIAFSLIFGSITTKSYRIYYISKMKRRINSKILNSLKFVPTLTLVCVHIIIFLILILLNMIENVKDIDENEKEYVKCSYSQISKLRY</sequence>
<dbReference type="Pfam" id="PF00003">
    <property type="entry name" value="7tm_3"/>
    <property type="match status" value="1"/>
</dbReference>
<keyword evidence="9" id="KW-0245">EGF-like domain</keyword>
<comment type="caution">
    <text evidence="12">The sequence shown here is derived from an EMBL/GenBank/DDBJ whole genome shotgun (WGS) entry which is preliminary data.</text>
</comment>
<dbReference type="AlphaFoldDB" id="A0A1Y2EPX3"/>
<evidence type="ECO:0000256" key="7">
    <source>
        <dbReference type="ARBA" id="ARBA00023180"/>
    </source>
</evidence>
<keyword evidence="9" id="KW-1015">Disulfide bond</keyword>
<keyword evidence="13" id="KW-1185">Reference proteome</keyword>
<feature type="transmembrane region" description="Helical" evidence="10">
    <location>
        <begin position="455"/>
        <end position="478"/>
    </location>
</feature>
<evidence type="ECO:0000256" key="1">
    <source>
        <dbReference type="ARBA" id="ARBA00004141"/>
    </source>
</evidence>